<accession>A0ABU3BVD7</accession>
<sequence>MKSPRAVLIAGPNGAGKTTFARDYLPGEAEDLRYLNADLIAAGLSPFDPDRAALRAGRLLLALVDEAVARRESFAVETTLSGHGYARAVPAWQAAGYRVTLIFLALRSVDTAIARVAERVRQGGHDIPVPTIRRRFDAGRRNFDTVFKPLVDDWALFDTSGSAPILLDQSA</sequence>
<dbReference type="Gene3D" id="3.40.50.300">
    <property type="entry name" value="P-loop containing nucleotide triphosphate hydrolases"/>
    <property type="match status" value="1"/>
</dbReference>
<dbReference type="PANTHER" id="PTHR39206:SF1">
    <property type="entry name" value="SLL8004 PROTEIN"/>
    <property type="match status" value="1"/>
</dbReference>
<protein>
    <submittedName>
        <fullName evidence="1">Zeta toxin family protein</fullName>
    </submittedName>
</protein>
<dbReference type="PANTHER" id="PTHR39206">
    <property type="entry name" value="SLL8004 PROTEIN"/>
    <property type="match status" value="1"/>
</dbReference>
<organism evidence="1 2">
    <name type="scientific">Rubrivirga litoralis</name>
    <dbReference type="NCBI Taxonomy" id="3075598"/>
    <lineage>
        <taxon>Bacteria</taxon>
        <taxon>Pseudomonadati</taxon>
        <taxon>Rhodothermota</taxon>
        <taxon>Rhodothermia</taxon>
        <taxon>Rhodothermales</taxon>
        <taxon>Rubricoccaceae</taxon>
        <taxon>Rubrivirga</taxon>
    </lineage>
</organism>
<comment type="caution">
    <text evidence="1">The sequence shown here is derived from an EMBL/GenBank/DDBJ whole genome shotgun (WGS) entry which is preliminary data.</text>
</comment>
<proteinExistence type="predicted"/>
<evidence type="ECO:0000313" key="1">
    <source>
        <dbReference type="EMBL" id="MDT0633254.1"/>
    </source>
</evidence>
<evidence type="ECO:0000313" key="2">
    <source>
        <dbReference type="Proteomes" id="UP001267426"/>
    </source>
</evidence>
<keyword evidence="2" id="KW-1185">Reference proteome</keyword>
<name>A0ABU3BVD7_9BACT</name>
<dbReference type="Pfam" id="PF13671">
    <property type="entry name" value="AAA_33"/>
    <property type="match status" value="1"/>
</dbReference>
<dbReference type="InterPro" id="IPR027417">
    <property type="entry name" value="P-loop_NTPase"/>
</dbReference>
<dbReference type="Proteomes" id="UP001267426">
    <property type="component" value="Unassembled WGS sequence"/>
</dbReference>
<dbReference type="EMBL" id="JAVRHT010000067">
    <property type="protein sequence ID" value="MDT0633254.1"/>
    <property type="molecule type" value="Genomic_DNA"/>
</dbReference>
<dbReference type="SUPFAM" id="SSF52540">
    <property type="entry name" value="P-loop containing nucleoside triphosphate hydrolases"/>
    <property type="match status" value="1"/>
</dbReference>
<gene>
    <name evidence="1" type="ORF">RM540_15980</name>
</gene>
<reference evidence="1 2" key="1">
    <citation type="submission" date="2023-09" db="EMBL/GenBank/DDBJ databases">
        <authorList>
            <person name="Rey-Velasco X."/>
        </authorList>
    </citation>
    <scope>NUCLEOTIDE SEQUENCE [LARGE SCALE GENOMIC DNA]</scope>
    <source>
        <strain evidence="1 2">F394</strain>
    </source>
</reference>
<dbReference type="RefSeq" id="WP_311665969.1">
    <property type="nucleotide sequence ID" value="NZ_JAVRHT010000067.1"/>
</dbReference>